<accession>A0ABR1BAM2</accession>
<sequence>MEVEHVELCCDVPPVFGLSRKKLRRRNQTKSGYFSSNKLEIAQFHKREVQEKQTGEKTGEVEEECSHECLMDGDVAETRDLRSEEPDKSQRKT</sequence>
<reference evidence="2 3" key="1">
    <citation type="submission" date="2023-09" db="EMBL/GenBank/DDBJ databases">
        <title>Genomes of two closely related lineages of the louse Polyplax serrata with different host specificities.</title>
        <authorList>
            <person name="Martinu J."/>
            <person name="Tarabai H."/>
            <person name="Stefka J."/>
            <person name="Hypsa V."/>
        </authorList>
    </citation>
    <scope>NUCLEOTIDE SEQUENCE [LARGE SCALE GENOMIC DNA]</scope>
    <source>
        <strain evidence="2">98ZLc_SE</strain>
    </source>
</reference>
<feature type="region of interest" description="Disordered" evidence="1">
    <location>
        <begin position="49"/>
        <end position="69"/>
    </location>
</feature>
<proteinExistence type="predicted"/>
<comment type="caution">
    <text evidence="2">The sequence shown here is derived from an EMBL/GenBank/DDBJ whole genome shotgun (WGS) entry which is preliminary data.</text>
</comment>
<dbReference type="Proteomes" id="UP001359485">
    <property type="component" value="Unassembled WGS sequence"/>
</dbReference>
<keyword evidence="3" id="KW-1185">Reference proteome</keyword>
<organism evidence="2 3">
    <name type="scientific">Polyplax serrata</name>
    <name type="common">Common mouse louse</name>
    <dbReference type="NCBI Taxonomy" id="468196"/>
    <lineage>
        <taxon>Eukaryota</taxon>
        <taxon>Metazoa</taxon>
        <taxon>Ecdysozoa</taxon>
        <taxon>Arthropoda</taxon>
        <taxon>Hexapoda</taxon>
        <taxon>Insecta</taxon>
        <taxon>Pterygota</taxon>
        <taxon>Neoptera</taxon>
        <taxon>Paraneoptera</taxon>
        <taxon>Psocodea</taxon>
        <taxon>Troctomorpha</taxon>
        <taxon>Phthiraptera</taxon>
        <taxon>Anoplura</taxon>
        <taxon>Polyplacidae</taxon>
        <taxon>Polyplax</taxon>
    </lineage>
</organism>
<protein>
    <submittedName>
        <fullName evidence="2">Uncharacterized protein</fullName>
    </submittedName>
</protein>
<dbReference type="EMBL" id="JAWJWF010000002">
    <property type="protein sequence ID" value="KAK6638100.1"/>
    <property type="molecule type" value="Genomic_DNA"/>
</dbReference>
<gene>
    <name evidence="2" type="ORF">RUM44_008525</name>
</gene>
<feature type="region of interest" description="Disordered" evidence="1">
    <location>
        <begin position="74"/>
        <end position="93"/>
    </location>
</feature>
<name>A0ABR1BAM2_POLSC</name>
<evidence type="ECO:0000313" key="3">
    <source>
        <dbReference type="Proteomes" id="UP001359485"/>
    </source>
</evidence>
<evidence type="ECO:0000256" key="1">
    <source>
        <dbReference type="SAM" id="MobiDB-lite"/>
    </source>
</evidence>
<evidence type="ECO:0000313" key="2">
    <source>
        <dbReference type="EMBL" id="KAK6638100.1"/>
    </source>
</evidence>